<keyword evidence="1" id="KW-0175">Coiled coil</keyword>
<name>A0A367ZIM9_9BACT</name>
<evidence type="ECO:0000256" key="2">
    <source>
        <dbReference type="SAM" id="Phobius"/>
    </source>
</evidence>
<comment type="caution">
    <text evidence="3">The sequence shown here is derived from an EMBL/GenBank/DDBJ whole genome shotgun (WGS) entry which is preliminary data.</text>
</comment>
<keyword evidence="2" id="KW-0472">Membrane</keyword>
<gene>
    <name evidence="3" type="ORF">OZSIB_3073</name>
</gene>
<dbReference type="Gene3D" id="3.30.70.60">
    <property type="match status" value="1"/>
</dbReference>
<sequence length="186" mass="20519">MNNFAVVILIIVLAAAGAGGVFWIYYLQPAEEERGRLQQDIKGLEAKKDEIRNVADEIARINEAIAKLTTEKNKLQMESNQMNTVVPKLLDSVEAIANKFNVKFQDIRISPLVRAEQWSELPVEIGLLGTFQDIGNFLIICEKRKIINLAAGSITISVSAETDPKSKSPLLTVTLNAKVYIMGGGY</sequence>
<dbReference type="InterPro" id="IPR007445">
    <property type="entry name" value="PilO"/>
</dbReference>
<accession>A0A367ZIM9</accession>
<keyword evidence="2" id="KW-1133">Transmembrane helix</keyword>
<dbReference type="InterPro" id="IPR014717">
    <property type="entry name" value="Transl_elong_EF1B/ribsomal_bS6"/>
</dbReference>
<dbReference type="EMBL" id="QOQW01000034">
    <property type="protein sequence ID" value="RCK77262.1"/>
    <property type="molecule type" value="Genomic_DNA"/>
</dbReference>
<evidence type="ECO:0000313" key="4">
    <source>
        <dbReference type="Proteomes" id="UP000252355"/>
    </source>
</evidence>
<organism evidence="3 4">
    <name type="scientific">Candidatus Ozemobacter sibiricus</name>
    <dbReference type="NCBI Taxonomy" id="2268124"/>
    <lineage>
        <taxon>Bacteria</taxon>
        <taxon>Candidatus Ozemobacteria</taxon>
        <taxon>Candidatus Ozemobacterales</taxon>
        <taxon>Candidatus Ozemobacteraceae</taxon>
        <taxon>Candidatus Ozemobacter</taxon>
    </lineage>
</organism>
<evidence type="ECO:0000313" key="3">
    <source>
        <dbReference type="EMBL" id="RCK77262.1"/>
    </source>
</evidence>
<evidence type="ECO:0008006" key="5">
    <source>
        <dbReference type="Google" id="ProtNLM"/>
    </source>
</evidence>
<dbReference type="Pfam" id="PF04350">
    <property type="entry name" value="PilO"/>
    <property type="match status" value="1"/>
</dbReference>
<keyword evidence="2" id="KW-0812">Transmembrane</keyword>
<feature type="transmembrane region" description="Helical" evidence="2">
    <location>
        <begin position="6"/>
        <end position="27"/>
    </location>
</feature>
<feature type="coiled-coil region" evidence="1">
    <location>
        <begin position="27"/>
        <end position="78"/>
    </location>
</feature>
<reference evidence="3 4" key="1">
    <citation type="submission" date="2018-05" db="EMBL/GenBank/DDBJ databases">
        <title>A metagenomic window into the 2 km-deep terrestrial subsurface aquifer revealed taxonomically and functionally diverse microbial community comprising novel uncultured bacterial lineages.</title>
        <authorList>
            <person name="Kadnikov V.V."/>
            <person name="Mardanov A.V."/>
            <person name="Beletsky A.V."/>
            <person name="Banks D."/>
            <person name="Pimenov N.V."/>
            <person name="Frank Y.A."/>
            <person name="Karnachuk O.V."/>
            <person name="Ravin N.V."/>
        </authorList>
    </citation>
    <scope>NUCLEOTIDE SEQUENCE [LARGE SCALE GENOMIC DNA]</scope>
    <source>
        <strain evidence="3">BY5</strain>
    </source>
</reference>
<dbReference type="GO" id="GO:0043107">
    <property type="term" value="P:type IV pilus-dependent motility"/>
    <property type="evidence" value="ECO:0007669"/>
    <property type="project" value="InterPro"/>
</dbReference>
<proteinExistence type="predicted"/>
<evidence type="ECO:0000256" key="1">
    <source>
        <dbReference type="SAM" id="Coils"/>
    </source>
</evidence>
<dbReference type="GO" id="GO:0043683">
    <property type="term" value="P:type IV pilus assembly"/>
    <property type="evidence" value="ECO:0007669"/>
    <property type="project" value="InterPro"/>
</dbReference>
<dbReference type="Proteomes" id="UP000252355">
    <property type="component" value="Unassembled WGS sequence"/>
</dbReference>
<dbReference type="AlphaFoldDB" id="A0A367ZIM9"/>
<protein>
    <recommendedName>
        <fullName evidence="5">Type IV pilus biogenesis protein PilO</fullName>
    </recommendedName>
</protein>